<organism evidence="1 2">
    <name type="scientific">Pseudaeromonas paramecii</name>
    <dbReference type="NCBI Taxonomy" id="2138166"/>
    <lineage>
        <taxon>Bacteria</taxon>
        <taxon>Pseudomonadati</taxon>
        <taxon>Pseudomonadota</taxon>
        <taxon>Gammaproteobacteria</taxon>
        <taxon>Aeromonadales</taxon>
        <taxon>Aeromonadaceae</taxon>
        <taxon>Pseudaeromonas</taxon>
    </lineage>
</organism>
<dbReference type="Proteomes" id="UP001501321">
    <property type="component" value="Unassembled WGS sequence"/>
</dbReference>
<sequence length="54" mass="6041">MDILTSPILLPLLALVLVVCGIAWACRDLGKGADELGQYWETIEDELRRLRDAD</sequence>
<name>A0ABP8PXG9_9GAMM</name>
<dbReference type="EMBL" id="BAABFC010000001">
    <property type="protein sequence ID" value="GAA4493564.1"/>
    <property type="molecule type" value="Genomic_DNA"/>
</dbReference>
<evidence type="ECO:0000313" key="1">
    <source>
        <dbReference type="EMBL" id="GAA4493564.1"/>
    </source>
</evidence>
<dbReference type="RefSeq" id="WP_345009537.1">
    <property type="nucleotide sequence ID" value="NZ_BAABFC010000001.1"/>
</dbReference>
<reference evidence="2" key="1">
    <citation type="journal article" date="2019" name="Int. J. Syst. Evol. Microbiol.">
        <title>The Global Catalogue of Microorganisms (GCM) 10K type strain sequencing project: providing services to taxonomists for standard genome sequencing and annotation.</title>
        <authorList>
            <consortium name="The Broad Institute Genomics Platform"/>
            <consortium name="The Broad Institute Genome Sequencing Center for Infectious Disease"/>
            <person name="Wu L."/>
            <person name="Ma J."/>
        </authorList>
    </citation>
    <scope>NUCLEOTIDE SEQUENCE [LARGE SCALE GENOMIC DNA]</scope>
    <source>
        <strain evidence="2">JCM 32226</strain>
    </source>
</reference>
<keyword evidence="2" id="KW-1185">Reference proteome</keyword>
<protein>
    <submittedName>
        <fullName evidence="1">Uncharacterized protein</fullName>
    </submittedName>
</protein>
<gene>
    <name evidence="1" type="ORF">GCM10023095_04020</name>
</gene>
<proteinExistence type="predicted"/>
<comment type="caution">
    <text evidence="1">The sequence shown here is derived from an EMBL/GenBank/DDBJ whole genome shotgun (WGS) entry which is preliminary data.</text>
</comment>
<evidence type="ECO:0000313" key="2">
    <source>
        <dbReference type="Proteomes" id="UP001501321"/>
    </source>
</evidence>
<accession>A0ABP8PXG9</accession>